<organism evidence="1 2">
    <name type="scientific">miscellaneous Crenarchaeota group-1 archaeon SG8-32-1</name>
    <dbReference type="NCBI Taxonomy" id="1685124"/>
    <lineage>
        <taxon>Archaea</taxon>
        <taxon>Candidatus Bathyarchaeota</taxon>
        <taxon>MCG-1</taxon>
    </lineage>
</organism>
<accession>A0A0M0BXE3</accession>
<comment type="caution">
    <text evidence="1">The sequence shown here is derived from an EMBL/GenBank/DDBJ whole genome shotgun (WGS) entry which is preliminary data.</text>
</comment>
<gene>
    <name evidence="1" type="ORF">AC477_01705</name>
</gene>
<dbReference type="Proteomes" id="UP000037237">
    <property type="component" value="Unassembled WGS sequence"/>
</dbReference>
<name>A0A0M0BXE3_9ARCH</name>
<evidence type="ECO:0000313" key="1">
    <source>
        <dbReference type="EMBL" id="KON33272.1"/>
    </source>
</evidence>
<sequence>EAAAKPASMASTPSRSKLSAILSFFSGVNETPGVCSPSLRVVSKTLIFLGKLVDKAIPHFISLENPIIAHNSFLVSHQQLKV</sequence>
<protein>
    <submittedName>
        <fullName evidence="1">Uncharacterized protein</fullName>
    </submittedName>
</protein>
<evidence type="ECO:0000313" key="2">
    <source>
        <dbReference type="Proteomes" id="UP000037237"/>
    </source>
</evidence>
<feature type="non-terminal residue" evidence="1">
    <location>
        <position position="1"/>
    </location>
</feature>
<dbReference type="AntiFam" id="ANF00161">
    <property type="entry name" value="Shadow ORF (opposite leuA)"/>
</dbReference>
<dbReference type="AlphaFoldDB" id="A0A0M0BXE3"/>
<proteinExistence type="predicted"/>
<dbReference type="EMBL" id="LFWU01000034">
    <property type="protein sequence ID" value="KON33272.1"/>
    <property type="molecule type" value="Genomic_DNA"/>
</dbReference>
<reference evidence="1 2" key="1">
    <citation type="submission" date="2015-06" db="EMBL/GenBank/DDBJ databases">
        <title>New insights into the roles of widespread benthic archaea in carbon and nitrogen cycling.</title>
        <authorList>
            <person name="Lazar C.S."/>
            <person name="Baker B.J."/>
            <person name="Seitz K.W."/>
            <person name="Hyde A.S."/>
            <person name="Dick G.J."/>
            <person name="Hinrichs K.-U."/>
            <person name="Teske A.P."/>
        </authorList>
    </citation>
    <scope>NUCLEOTIDE SEQUENCE [LARGE SCALE GENOMIC DNA]</scope>
    <source>
        <strain evidence="1">SG8-32-1</strain>
    </source>
</reference>